<feature type="compositionally biased region" description="Pro residues" evidence="10">
    <location>
        <begin position="461"/>
        <end position="472"/>
    </location>
</feature>
<accession>A0A8X6LAQ9</accession>
<reference evidence="14" key="1">
    <citation type="submission" date="2020-07" db="EMBL/GenBank/DDBJ databases">
        <title>Multicomponent nature underlies the extraordinary mechanical properties of spider dragline silk.</title>
        <authorList>
            <person name="Kono N."/>
            <person name="Nakamura H."/>
            <person name="Mori M."/>
            <person name="Yoshida Y."/>
            <person name="Ohtoshi R."/>
            <person name="Malay A.D."/>
            <person name="Moran D.A.P."/>
            <person name="Tomita M."/>
            <person name="Numata K."/>
            <person name="Arakawa K."/>
        </authorList>
    </citation>
    <scope>NUCLEOTIDE SEQUENCE</scope>
</reference>
<feature type="chain" id="PRO_5036450553" evidence="12">
    <location>
        <begin position="21"/>
        <end position="970"/>
    </location>
</feature>
<keyword evidence="5" id="KW-0677">Repeat</keyword>
<comment type="caution">
    <text evidence="14">The sequence shown here is derived from an EMBL/GenBank/DDBJ whole genome shotgun (WGS) entry which is preliminary data.</text>
</comment>
<dbReference type="CDD" id="cd00054">
    <property type="entry name" value="EGF_CA"/>
    <property type="match status" value="1"/>
</dbReference>
<dbReference type="InterPro" id="IPR000152">
    <property type="entry name" value="EGF-type_Asp/Asn_hydroxyl_site"/>
</dbReference>
<keyword evidence="11" id="KW-0812">Transmembrane</keyword>
<evidence type="ECO:0000256" key="6">
    <source>
        <dbReference type="ARBA" id="ARBA00023136"/>
    </source>
</evidence>
<evidence type="ECO:0000256" key="4">
    <source>
        <dbReference type="ARBA" id="ARBA00022729"/>
    </source>
</evidence>
<feature type="domain" description="EGF-like" evidence="13">
    <location>
        <begin position="762"/>
        <end position="796"/>
    </location>
</feature>
<dbReference type="InterPro" id="IPR018097">
    <property type="entry name" value="EGF_Ca-bd_CS"/>
</dbReference>
<dbReference type="GO" id="GO:0005886">
    <property type="term" value="C:plasma membrane"/>
    <property type="evidence" value="ECO:0007669"/>
    <property type="project" value="UniProtKB-SubCell"/>
</dbReference>
<protein>
    <submittedName>
        <fullName evidence="14">EGF-like domain-containing protein</fullName>
    </submittedName>
</protein>
<dbReference type="Gene3D" id="2.10.25.10">
    <property type="entry name" value="Laminin"/>
    <property type="match status" value="1"/>
</dbReference>
<dbReference type="InterPro" id="IPR049883">
    <property type="entry name" value="NOTCH1_EGF-like"/>
</dbReference>
<comment type="caution">
    <text evidence="9">Lacks conserved residue(s) required for the propagation of feature annotation.</text>
</comment>
<dbReference type="InterPro" id="IPR000742">
    <property type="entry name" value="EGF"/>
</dbReference>
<evidence type="ECO:0000256" key="10">
    <source>
        <dbReference type="SAM" id="MobiDB-lite"/>
    </source>
</evidence>
<dbReference type="PROSITE" id="PS00022">
    <property type="entry name" value="EGF_1"/>
    <property type="match status" value="1"/>
</dbReference>
<keyword evidence="3 9" id="KW-0245">EGF-like domain</keyword>
<sequence length="970" mass="107074">MLVVHVFVFLCSTLQVLVTGLEEPFQGQNEIRNYGKIVQHRKPREIRKGTRGGRLLYETSEESFDPRKGLIFHNRPREPLHDLYRKGFSHLHVPDFHRQAVEERIPMRGGGNQSIDDIISGIIHLLGGEVHVTRPETKVPTVLFPSSSRPTRINNRGPANFDGHHRNTSSINIQSSVSDTSSSSKSVIESSTTSENRLIFPDHTGVSRILGILNDTSSSSEPTPATSLTSLFGDGRISSGELEIVEFVPSSDSEKRFTFSSPSSELSTVEETLQPSIKIMPTGVLTELDRNGHTILETVVKSEVQNTSYTQNITLTTDQDQIPTPSTTTRTTINHTELPIILPSMISPHTTNGSRHFPSGPITEWLPIAKPPERSSNSTGIYRPNPEEPVIITRPPDNFEITVTQQMYSNQSTTQTKTEIPVPTFTSLITPSDVTSSTDISVSIVSTQVDIIYGRPSMSARPPPPPPPPPTGRPQVYPVDISEIRPSTRPNIYQRPPRPPDFGISKYGNGLRPAQIPRPGAGPMIRKPPAFRPPPLPQLPEIRIDTCVVGDDSTCDVQLKEQCRTERGVSSCLCRPGYGRTIERSMCSPVVSMLLTLKVAKLADQNIDPSHFVPGSPEYQKLNFEASHAVSTLFGYGPLSDAYRGAVVNRIYFIANRMVINSTVHLSESEVRGSLRHHVEHAVATAISNRENRLGTSQLYVNGPLSALVEVEDLNECGDKILNDCSEHAVCDNLFGSFQCKCKPGYTDKFEGDPKNEGRICSACSPDYCNGKGQCVVVQGRQECRCRGNYGGSRCQVDNEVVGVSVGVSVIAIIVIAITAACLYLWNRRWKRAHQKSEASKHAGYRLQTMADHVRWGPASPLGSTYVPSESTMQLAPPNLSTSASQLYAISTIQPPRRIQRNQIYEEDSNPYGRIIRTLQKHNSLNHSGGLQYDTLNSECPSSEEIGFPSVPSNSFVYHGTFPDRSNIYR</sequence>
<feature type="region of interest" description="Disordered" evidence="10">
    <location>
        <begin position="367"/>
        <end position="393"/>
    </location>
</feature>
<dbReference type="InterPro" id="IPR009030">
    <property type="entry name" value="Growth_fac_rcpt_cys_sf"/>
</dbReference>
<evidence type="ECO:0000256" key="7">
    <source>
        <dbReference type="ARBA" id="ARBA00023157"/>
    </source>
</evidence>
<dbReference type="SMART" id="SM00179">
    <property type="entry name" value="EGF_CA"/>
    <property type="match status" value="1"/>
</dbReference>
<organism evidence="14 15">
    <name type="scientific">Trichonephila clavata</name>
    <name type="common">Joro spider</name>
    <name type="synonym">Nephila clavata</name>
    <dbReference type="NCBI Taxonomy" id="2740835"/>
    <lineage>
        <taxon>Eukaryota</taxon>
        <taxon>Metazoa</taxon>
        <taxon>Ecdysozoa</taxon>
        <taxon>Arthropoda</taxon>
        <taxon>Chelicerata</taxon>
        <taxon>Arachnida</taxon>
        <taxon>Araneae</taxon>
        <taxon>Araneomorphae</taxon>
        <taxon>Entelegynae</taxon>
        <taxon>Araneoidea</taxon>
        <taxon>Nephilidae</taxon>
        <taxon>Trichonephila</taxon>
    </lineage>
</organism>
<evidence type="ECO:0000256" key="3">
    <source>
        <dbReference type="ARBA" id="ARBA00022536"/>
    </source>
</evidence>
<dbReference type="EMBL" id="BMAO01035137">
    <property type="protein sequence ID" value="GFR01567.1"/>
    <property type="molecule type" value="Genomic_DNA"/>
</dbReference>
<keyword evidence="15" id="KW-1185">Reference proteome</keyword>
<dbReference type="GO" id="GO:0005509">
    <property type="term" value="F:calcium ion binding"/>
    <property type="evidence" value="ECO:0007669"/>
    <property type="project" value="InterPro"/>
</dbReference>
<name>A0A8X6LAQ9_TRICU</name>
<comment type="subcellular location">
    <subcellularLocation>
        <location evidence="1">Cell membrane</location>
    </subcellularLocation>
</comment>
<dbReference type="Pfam" id="PF07645">
    <property type="entry name" value="EGF_CA"/>
    <property type="match status" value="1"/>
</dbReference>
<keyword evidence="4 12" id="KW-0732">Signal</keyword>
<feature type="transmembrane region" description="Helical" evidence="11">
    <location>
        <begin position="801"/>
        <end position="826"/>
    </location>
</feature>
<feature type="region of interest" description="Disordered" evidence="10">
    <location>
        <begin position="141"/>
        <end position="184"/>
    </location>
</feature>
<dbReference type="PANTHER" id="PTHR24037:SF11">
    <property type="entry name" value="MUCIN-2-LIKE"/>
    <property type="match status" value="1"/>
</dbReference>
<evidence type="ECO:0000256" key="12">
    <source>
        <dbReference type="SAM" id="SignalP"/>
    </source>
</evidence>
<evidence type="ECO:0000259" key="13">
    <source>
        <dbReference type="PROSITE" id="PS50026"/>
    </source>
</evidence>
<feature type="signal peptide" evidence="12">
    <location>
        <begin position="1"/>
        <end position="20"/>
    </location>
</feature>
<evidence type="ECO:0000313" key="15">
    <source>
        <dbReference type="Proteomes" id="UP000887116"/>
    </source>
</evidence>
<evidence type="ECO:0000256" key="8">
    <source>
        <dbReference type="ARBA" id="ARBA00023180"/>
    </source>
</evidence>
<gene>
    <name evidence="14" type="primary">X975_20356</name>
    <name evidence="14" type="ORF">TNCT_99821</name>
</gene>
<dbReference type="PROSITE" id="PS50026">
    <property type="entry name" value="EGF_3"/>
    <property type="match status" value="2"/>
</dbReference>
<feature type="disulfide bond" evidence="9">
    <location>
        <begin position="786"/>
        <end position="795"/>
    </location>
</feature>
<dbReference type="SUPFAM" id="SSF57184">
    <property type="entry name" value="Growth factor receptor domain"/>
    <property type="match status" value="1"/>
</dbReference>
<evidence type="ECO:0000313" key="14">
    <source>
        <dbReference type="EMBL" id="GFR01567.1"/>
    </source>
</evidence>
<keyword evidence="6 11" id="KW-0472">Membrane</keyword>
<keyword evidence="2" id="KW-1003">Cell membrane</keyword>
<feature type="domain" description="EGF-like" evidence="13">
    <location>
        <begin position="713"/>
        <end position="752"/>
    </location>
</feature>
<feature type="region of interest" description="Disordered" evidence="10">
    <location>
        <begin position="455"/>
        <end position="474"/>
    </location>
</feature>
<dbReference type="OrthoDB" id="2015116at2759"/>
<dbReference type="PROSITE" id="PS01187">
    <property type="entry name" value="EGF_CA"/>
    <property type="match status" value="1"/>
</dbReference>
<dbReference type="InterPro" id="IPR001881">
    <property type="entry name" value="EGF-like_Ca-bd_dom"/>
</dbReference>
<feature type="compositionally biased region" description="Polar residues" evidence="10">
    <location>
        <begin position="144"/>
        <end position="154"/>
    </location>
</feature>
<dbReference type="PANTHER" id="PTHR24037">
    <property type="entry name" value="HEART DEVELOPMENT PROTEIN WITH EGF-LIKE DOMAINS 1"/>
    <property type="match status" value="1"/>
</dbReference>
<dbReference type="AlphaFoldDB" id="A0A8X6LAQ9"/>
<evidence type="ECO:0000256" key="11">
    <source>
        <dbReference type="SAM" id="Phobius"/>
    </source>
</evidence>
<keyword evidence="8" id="KW-0325">Glycoprotein</keyword>
<keyword evidence="11" id="KW-1133">Transmembrane helix</keyword>
<dbReference type="PROSITE" id="PS00010">
    <property type="entry name" value="ASX_HYDROXYL"/>
    <property type="match status" value="1"/>
</dbReference>
<evidence type="ECO:0000256" key="2">
    <source>
        <dbReference type="ARBA" id="ARBA00022475"/>
    </source>
</evidence>
<dbReference type="SMART" id="SM00181">
    <property type="entry name" value="EGF"/>
    <property type="match status" value="3"/>
</dbReference>
<evidence type="ECO:0000256" key="9">
    <source>
        <dbReference type="PROSITE-ProRule" id="PRU00076"/>
    </source>
</evidence>
<evidence type="ECO:0000256" key="1">
    <source>
        <dbReference type="ARBA" id="ARBA00004236"/>
    </source>
</evidence>
<evidence type="ECO:0000256" key="5">
    <source>
        <dbReference type="ARBA" id="ARBA00022737"/>
    </source>
</evidence>
<dbReference type="FunFam" id="2.10.25.10:FF:000038">
    <property type="entry name" value="Fibrillin 2"/>
    <property type="match status" value="1"/>
</dbReference>
<dbReference type="Proteomes" id="UP000887116">
    <property type="component" value="Unassembled WGS sequence"/>
</dbReference>
<proteinExistence type="predicted"/>
<keyword evidence="7 9" id="KW-1015">Disulfide bond</keyword>
<feature type="compositionally biased region" description="Low complexity" evidence="10">
    <location>
        <begin position="168"/>
        <end position="184"/>
    </location>
</feature>